<sequence length="92" mass="10586">MALFSCFRCGYMYEFAVSNSYCRKLTLRNDHCPRCDQLTLFRFMSVSGMVGNMPFKPIGVPGPSYATLWWRKTREGKEASAPLDAVCKSDRW</sequence>
<reference evidence="3 4" key="2">
    <citation type="journal article" date="2018" name="Science">
        <title>Evolutionary shift toward protein-based architecture in trypanosomal mitochondrial ribosomes.</title>
        <authorList>
            <person name="Ramrath D.J.F."/>
            <person name="Niemann M."/>
            <person name="Leibundgut M."/>
            <person name="Bieri P."/>
            <person name="Prange C."/>
            <person name="Horn E.K."/>
            <person name="Leitner A."/>
            <person name="Boehringer D."/>
            <person name="Schneider A."/>
            <person name="Ban N."/>
        </authorList>
    </citation>
    <scope>STRUCTURE BY ELECTRON MICROSCOPY (3.39 ANGSTROMS) IN COMPLEX WITH ZN(2+)</scope>
</reference>
<evidence type="ECO:0000313" key="2">
    <source>
        <dbReference type="Proteomes" id="UP000195570"/>
    </source>
</evidence>
<dbReference type="VEuPathDB" id="TriTrypDB:TEOVI_000790200"/>
<dbReference type="AlphaFoldDB" id="A0A1G4HYZ0"/>
<dbReference type="GeneID" id="92381836"/>
<keyword evidence="3 4" id="KW-0002">3D-structure</keyword>
<keyword evidence="2" id="KW-1185">Reference proteome</keyword>
<dbReference type="PDBsum" id="6HIX"/>
<dbReference type="PDBsum" id="6HIV"/>
<name>A0A1G4HYZ0_TRYEQ</name>
<feature type="binding site" evidence="3 4">
    <location>
        <position position="6"/>
    </location>
    <ligand>
        <name>Zn(2+)</name>
        <dbReference type="ChEBI" id="CHEBI:29105"/>
    </ligand>
</feature>
<dbReference type="EMBL" id="CZPT02000053">
    <property type="protein sequence ID" value="SCU64403.1"/>
    <property type="molecule type" value="Genomic_DNA"/>
</dbReference>
<feature type="binding site" evidence="3 4">
    <location>
        <position position="9"/>
    </location>
    <ligand>
        <name>Zn(2+)</name>
        <dbReference type="ChEBI" id="CHEBI:29105"/>
    </ligand>
</feature>
<evidence type="ECO:0007829" key="4">
    <source>
        <dbReference type="PDB" id="6HIX"/>
    </source>
</evidence>
<keyword evidence="3 4" id="KW-0862">Zinc</keyword>
<dbReference type="Proteomes" id="UP000195570">
    <property type="component" value="Unassembled WGS sequence"/>
</dbReference>
<dbReference type="EMDB" id="EMD-0231"/>
<dbReference type="PDB" id="6HIV">
    <property type="method" value="EM"/>
    <property type="resolution" value="7.80 A"/>
    <property type="chains" value="Bh=1-92"/>
</dbReference>
<organism evidence="1 2">
    <name type="scientific">Trypanosoma equiperdum</name>
    <dbReference type="NCBI Taxonomy" id="5694"/>
    <lineage>
        <taxon>Eukaryota</taxon>
        <taxon>Discoba</taxon>
        <taxon>Euglenozoa</taxon>
        <taxon>Kinetoplastea</taxon>
        <taxon>Metakinetoplastina</taxon>
        <taxon>Trypanosomatida</taxon>
        <taxon>Trypanosomatidae</taxon>
        <taxon>Trypanosoma</taxon>
    </lineage>
</organism>
<dbReference type="PDB" id="6HIX">
    <property type="method" value="EM"/>
    <property type="resolution" value="3.39 A"/>
    <property type="chains" value="Bh=1-92"/>
</dbReference>
<reference evidence="1" key="1">
    <citation type="submission" date="2016-09" db="EMBL/GenBank/DDBJ databases">
        <authorList>
            <person name="Hebert L."/>
            <person name="Moumen B."/>
        </authorList>
    </citation>
    <scope>NUCLEOTIDE SEQUENCE [LARGE SCALE GENOMIC DNA]</scope>
    <source>
        <strain evidence="1">OVI</strain>
    </source>
</reference>
<comment type="caution">
    <text evidence="1">The sequence shown here is derived from an EMBL/GenBank/DDBJ whole genome shotgun (WGS) entry which is preliminary data.</text>
</comment>
<evidence type="ECO:0007829" key="3">
    <source>
        <dbReference type="PDB" id="6HIV"/>
    </source>
</evidence>
<keyword evidence="3 4" id="KW-0479">Metal-binding</keyword>
<evidence type="ECO:0000313" key="1">
    <source>
        <dbReference type="EMBL" id="SCU64403.1"/>
    </source>
</evidence>
<feature type="binding site" evidence="3 4">
    <location>
        <position position="35"/>
    </location>
    <ligand>
        <name>Zn(2+)</name>
        <dbReference type="ChEBI" id="CHEBI:29105"/>
    </ligand>
</feature>
<feature type="binding site" evidence="3 4">
    <location>
        <position position="32"/>
    </location>
    <ligand>
        <name>Zn(2+)</name>
        <dbReference type="ChEBI" id="CHEBI:29105"/>
    </ligand>
</feature>
<gene>
    <name evidence="1" type="ORF">TEOVI_000790200</name>
</gene>
<protein>
    <submittedName>
        <fullName evidence="1">Uncharacterized protein</fullName>
    </submittedName>
</protein>
<dbReference type="EMDB" id="EMD-0229"/>
<accession>A0A1G4HYZ0</accession>
<proteinExistence type="evidence at protein level"/>
<dbReference type="RefSeq" id="XP_067076177.1">
    <property type="nucleotide sequence ID" value="XM_067220076.1"/>
</dbReference>